<feature type="region of interest" description="Disordered" evidence="1">
    <location>
        <begin position="90"/>
        <end position="112"/>
    </location>
</feature>
<keyword evidence="3" id="KW-1185">Reference proteome</keyword>
<evidence type="ECO:0000313" key="2">
    <source>
        <dbReference type="EMBL" id="KAG5464006.1"/>
    </source>
</evidence>
<feature type="region of interest" description="Disordered" evidence="1">
    <location>
        <begin position="473"/>
        <end position="551"/>
    </location>
</feature>
<dbReference type="EMBL" id="JAFEUZ010000036">
    <property type="protein sequence ID" value="KAG5464006.1"/>
    <property type="molecule type" value="Genomic_DNA"/>
</dbReference>
<reference evidence="2 3" key="1">
    <citation type="submission" date="2021-03" db="EMBL/GenBank/DDBJ databases">
        <title>Leishmania (Mundinia) martiniquensis Genome sequencing and assembly.</title>
        <authorList>
            <person name="Almutairi H."/>
            <person name="Gatherer D."/>
        </authorList>
    </citation>
    <scope>NUCLEOTIDE SEQUENCE [LARGE SCALE GENOMIC DNA]</scope>
    <source>
        <strain evidence="2">LSCM1</strain>
    </source>
</reference>
<organism evidence="2 3">
    <name type="scientific">Leishmania martiniquensis</name>
    <dbReference type="NCBI Taxonomy" id="1580590"/>
    <lineage>
        <taxon>Eukaryota</taxon>
        <taxon>Discoba</taxon>
        <taxon>Euglenozoa</taxon>
        <taxon>Kinetoplastea</taxon>
        <taxon>Metakinetoplastina</taxon>
        <taxon>Trypanosomatida</taxon>
        <taxon>Trypanosomatidae</taxon>
        <taxon>Leishmaniinae</taxon>
        <taxon>Leishmania</taxon>
    </lineage>
</organism>
<comment type="caution">
    <text evidence="2">The sequence shown here is derived from an EMBL/GenBank/DDBJ whole genome shotgun (WGS) entry which is preliminary data.</text>
</comment>
<dbReference type="RefSeq" id="XP_067173943.1">
    <property type="nucleotide sequence ID" value="XM_067317838.1"/>
</dbReference>
<feature type="region of interest" description="Disordered" evidence="1">
    <location>
        <begin position="34"/>
        <end position="61"/>
    </location>
</feature>
<sequence>MRRRDPSVIASPPLLSSAILSSTRAASSFTCVAPHSLGSRRPTKGQHEMQTADALQSPPRKRRGVAVAAPMARDNMTAAAVVSVPLTRSSSFRAPPSSHELQTKARLPPGTKRGRVVKGESWMVDNQQRGSCHCNEAAVDGTAAVPASSTSSASSGTSRTLTYDLASALLPSSPGRDTREVKVSPPSLVGSIATPARRDHLVLTSTPLFIREERERGPGGDAATHTPSAFLRTPMRLARAAQGFLSPASATLRRRLSHIRQSASETVGPRPGPELKQQPTSSSSSPPLLSPWGRLSSIVLDGESVPSFVEEGSGGTGCAPGAVGLRCKDFAPSSLSLRDAATRSSLLESRQSAASASDEWRRRGRGTELPGRPRTTIRPDSAVLDGVDNEDASASLSRRSSPPVTGVDEMWADSRLQRRLGAEEGLGGVGECGGRVALRGPYDVRFAQVSSLSESLAGIVSSSRSTAHSSLTSASTAAASSTVAPSRISSSGRGTAGDTEGECMPRRSAAVMDPNLSSILPDEEEQAIRRRLQRGHRPSAPRTQRNRDSHGANAATLEQAQQHPPRARAAAGNVMELFVARALPSSPLDRQLPLPKEVGRSASSRIASGAFALAGERMATSTSGPQGVNAHVHVTDAWPPRPFASSMSPSPTWRAVACASRLTVALLSALACVWCVVAVASPLVALQPRYALSTVARVDSAAAETQFAQTYASTVTDLQALYQIAPASLDADAVVRLHHRTLSEAVERLERATQHLVPDDNASPLRRLFYLRAMIRTYLTLSRSCELYARSRDGSLWRRFVGYPLADVKRYGVRRFGSFSSQPSVAPSAVAAWWDRVWTTAACSAQSEVLACPSVLYVEEVMARDAAQFVYTDSNEAHESPRRRRKLQDWRTRLRRDWTSEVYLETLLSYLRAGVQELTRDYNR</sequence>
<dbReference type="AlphaFoldDB" id="A0A836GS69"/>
<feature type="region of interest" description="Disordered" evidence="1">
    <location>
        <begin position="261"/>
        <end position="289"/>
    </location>
</feature>
<dbReference type="GeneID" id="92510350"/>
<evidence type="ECO:0000313" key="3">
    <source>
        <dbReference type="Proteomes" id="UP000673552"/>
    </source>
</evidence>
<evidence type="ECO:0000256" key="1">
    <source>
        <dbReference type="SAM" id="MobiDB-lite"/>
    </source>
</evidence>
<name>A0A836GS69_9TRYP</name>
<feature type="compositionally biased region" description="Low complexity" evidence="1">
    <location>
        <begin position="392"/>
        <end position="403"/>
    </location>
</feature>
<feature type="compositionally biased region" description="Basic residues" evidence="1">
    <location>
        <begin position="529"/>
        <end position="539"/>
    </location>
</feature>
<protein>
    <submittedName>
        <fullName evidence="2">Uncharacterized protein</fullName>
    </submittedName>
</protein>
<proteinExistence type="predicted"/>
<feature type="region of interest" description="Disordered" evidence="1">
    <location>
        <begin position="342"/>
        <end position="410"/>
    </location>
</feature>
<dbReference type="Proteomes" id="UP000673552">
    <property type="component" value="Chromosome 36"/>
</dbReference>
<feature type="compositionally biased region" description="Polar residues" evidence="1">
    <location>
        <begin position="342"/>
        <end position="355"/>
    </location>
</feature>
<dbReference type="OrthoDB" id="266582at2759"/>
<gene>
    <name evidence="2" type="ORF">LSCM1_00185</name>
</gene>
<dbReference type="KEGG" id="lmat:92510350"/>
<feature type="compositionally biased region" description="Low complexity" evidence="1">
    <location>
        <begin position="473"/>
        <end position="486"/>
    </location>
</feature>
<accession>A0A836GS69</accession>